<organism evidence="1 2">
    <name type="scientific">Streptomyces camelliae</name>
    <dbReference type="NCBI Taxonomy" id="3004093"/>
    <lineage>
        <taxon>Bacteria</taxon>
        <taxon>Bacillati</taxon>
        <taxon>Actinomycetota</taxon>
        <taxon>Actinomycetes</taxon>
        <taxon>Kitasatosporales</taxon>
        <taxon>Streptomycetaceae</taxon>
        <taxon>Streptomyces</taxon>
    </lineage>
</organism>
<dbReference type="EMBL" id="CP115300">
    <property type="protein sequence ID" value="WBO69056.1"/>
    <property type="molecule type" value="Genomic_DNA"/>
</dbReference>
<dbReference type="Proteomes" id="UP001212326">
    <property type="component" value="Chromosome"/>
</dbReference>
<accession>A0ABY7PJ18</accession>
<gene>
    <name evidence="1" type="ORF">O1G22_43030</name>
</gene>
<dbReference type="RefSeq" id="WP_270086272.1">
    <property type="nucleotide sequence ID" value="NZ_CP115300.1"/>
</dbReference>
<proteinExistence type="predicted"/>
<reference evidence="1 2" key="1">
    <citation type="submission" date="2022-12" db="EMBL/GenBank/DDBJ databases">
        <authorList>
            <person name="Mo P."/>
        </authorList>
    </citation>
    <scope>NUCLEOTIDE SEQUENCE [LARGE SCALE GENOMIC DNA]</scope>
    <source>
        <strain evidence="1 2">HUAS 2-6</strain>
    </source>
</reference>
<name>A0ABY7PJ18_9ACTN</name>
<evidence type="ECO:0000313" key="2">
    <source>
        <dbReference type="Proteomes" id="UP001212326"/>
    </source>
</evidence>
<evidence type="ECO:0000313" key="1">
    <source>
        <dbReference type="EMBL" id="WBO69056.1"/>
    </source>
</evidence>
<protein>
    <submittedName>
        <fullName evidence="1">Uncharacterized protein</fullName>
    </submittedName>
</protein>
<keyword evidence="2" id="KW-1185">Reference proteome</keyword>
<sequence length="134" mass="14644">MLDRISSVDRSVVDLDQVRKLIRERVTPAPRGMNVGWSDDEQSRVVFIDIPRQAPGTVFVVAAPAGKQGQIPAHTVAVPVRDADGTYSLPRTEIQRLLSMGIAELGPSAPSCRSTHLPSPWLHRRDIITPADST</sequence>